<protein>
    <recommendedName>
        <fullName evidence="6">Beta-lactamase-related domain-containing protein</fullName>
    </recommendedName>
</protein>
<evidence type="ECO:0000259" key="2">
    <source>
        <dbReference type="Pfam" id="PF00144"/>
    </source>
</evidence>
<reference evidence="4 5" key="1">
    <citation type="submission" date="2023-08" db="EMBL/GenBank/DDBJ databases">
        <title>Black Yeasts Isolated from many extreme environments.</title>
        <authorList>
            <person name="Coleine C."/>
            <person name="Stajich J.E."/>
            <person name="Selbmann L."/>
        </authorList>
    </citation>
    <scope>NUCLEOTIDE SEQUENCE [LARGE SCALE GENOMIC DNA]</scope>
    <source>
        <strain evidence="4 5">CCFEE 5885</strain>
    </source>
</reference>
<dbReference type="Pfam" id="PF00144">
    <property type="entry name" value="Beta-lactamase"/>
    <property type="match status" value="1"/>
</dbReference>
<dbReference type="InterPro" id="IPR012338">
    <property type="entry name" value="Beta-lactam/transpept-like"/>
</dbReference>
<evidence type="ECO:0000256" key="1">
    <source>
        <dbReference type="ARBA" id="ARBA00038473"/>
    </source>
</evidence>
<dbReference type="Pfam" id="PF26335">
    <property type="entry name" value="ARB_00930_C"/>
    <property type="match status" value="1"/>
</dbReference>
<organism evidence="4 5">
    <name type="scientific">Lithohypha guttulata</name>
    <dbReference type="NCBI Taxonomy" id="1690604"/>
    <lineage>
        <taxon>Eukaryota</taxon>
        <taxon>Fungi</taxon>
        <taxon>Dikarya</taxon>
        <taxon>Ascomycota</taxon>
        <taxon>Pezizomycotina</taxon>
        <taxon>Eurotiomycetes</taxon>
        <taxon>Chaetothyriomycetidae</taxon>
        <taxon>Chaetothyriales</taxon>
        <taxon>Trichomeriaceae</taxon>
        <taxon>Lithohypha</taxon>
    </lineage>
</organism>
<dbReference type="PANTHER" id="PTHR22935">
    <property type="entry name" value="PENICILLIN-BINDING PROTEIN"/>
    <property type="match status" value="1"/>
</dbReference>
<feature type="domain" description="Beta-lactamase-like ARB-00930-like C-terminal" evidence="3">
    <location>
        <begin position="412"/>
        <end position="550"/>
    </location>
</feature>
<name>A0ABR0KIV7_9EURO</name>
<evidence type="ECO:0000313" key="5">
    <source>
        <dbReference type="Proteomes" id="UP001345013"/>
    </source>
</evidence>
<dbReference type="PANTHER" id="PTHR22935:SF95">
    <property type="entry name" value="BETA-LACTAMASE-LIKE 1-RELATED"/>
    <property type="match status" value="1"/>
</dbReference>
<evidence type="ECO:0000313" key="4">
    <source>
        <dbReference type="EMBL" id="KAK5096044.1"/>
    </source>
</evidence>
<dbReference type="SUPFAM" id="SSF56601">
    <property type="entry name" value="beta-lactamase/transpeptidase-like"/>
    <property type="match status" value="1"/>
</dbReference>
<accession>A0ABR0KIV7</accession>
<comment type="caution">
    <text evidence="4">The sequence shown here is derived from an EMBL/GenBank/DDBJ whole genome shotgun (WGS) entry which is preliminary data.</text>
</comment>
<sequence>MALAFLPCTMCVDFCPPTGPLLPPPVLSNSSNFDIGALTDALRRLTTDSDAPFNTSATSFSVTLTTLEDTIFQFHHTAQQVNETGVKEVNGDTIYRIASVSKLFTVFSLLVQEGLNMDDFVWQHVPELTDIDNFREITLRMLASHLSGIARDGYVFDVAARGIPPEVFQSLGFPSPTPPPDYPICDGIGTEPCSRAEFLRGLTSAEPIWLPGHTPAYSNYAFSLLGFAVESFTNKSLQDVMADSITRPLGLSPATGLQIPDASEMIIPANGGEVWATLDFNNWKPTGGVYTTPSDLSRFVRGILNNELLSRTQTAMWLKPSAYTSSPSGGAVGMPWTIVRPVNVPRASGKRPLEIYTMMGGIPIYGAYIAIIPEYQIGITVNIAGVGDDPALRALLDLAVQHIVPACDDIARAQAEKYTGSYRSASQDQDDGSSLVLALDDGPGLKIEQWTLNGKSVSDAWVELNGEPTNAIDSDVRIYPVGGEGEHWQVLFRGISDRNETGIFQTACDGYFTFDAFRYAGLSVDEVNFMVDANGAISGLEVPGLRQNLTLSV</sequence>
<evidence type="ECO:0000259" key="3">
    <source>
        <dbReference type="Pfam" id="PF26335"/>
    </source>
</evidence>
<evidence type="ECO:0008006" key="6">
    <source>
        <dbReference type="Google" id="ProtNLM"/>
    </source>
</evidence>
<comment type="similarity">
    <text evidence="1">Belongs to the beta-lactamase family.</text>
</comment>
<feature type="domain" description="Beta-lactamase-related" evidence="2">
    <location>
        <begin position="85"/>
        <end position="391"/>
    </location>
</feature>
<keyword evidence="5" id="KW-1185">Reference proteome</keyword>
<dbReference type="InterPro" id="IPR058664">
    <property type="entry name" value="ARB_00930-like_C"/>
</dbReference>
<dbReference type="Proteomes" id="UP001345013">
    <property type="component" value="Unassembled WGS sequence"/>
</dbReference>
<gene>
    <name evidence="4" type="ORF">LTR24_002743</name>
</gene>
<dbReference type="InterPro" id="IPR051478">
    <property type="entry name" value="Beta-lactamase-like_AB/R"/>
</dbReference>
<dbReference type="InterPro" id="IPR001466">
    <property type="entry name" value="Beta-lactam-related"/>
</dbReference>
<dbReference type="EMBL" id="JAVRRG010000024">
    <property type="protein sequence ID" value="KAK5096044.1"/>
    <property type="molecule type" value="Genomic_DNA"/>
</dbReference>
<dbReference type="Gene3D" id="3.40.710.10">
    <property type="entry name" value="DD-peptidase/beta-lactamase superfamily"/>
    <property type="match status" value="1"/>
</dbReference>
<proteinExistence type="inferred from homology"/>